<organism evidence="1">
    <name type="scientific">marine sediment metagenome</name>
    <dbReference type="NCBI Taxonomy" id="412755"/>
    <lineage>
        <taxon>unclassified sequences</taxon>
        <taxon>metagenomes</taxon>
        <taxon>ecological metagenomes</taxon>
    </lineage>
</organism>
<name>A0A0F9UIH6_9ZZZZ</name>
<evidence type="ECO:0000313" key="1">
    <source>
        <dbReference type="EMBL" id="KKN53368.1"/>
    </source>
</evidence>
<reference evidence="1" key="1">
    <citation type="journal article" date="2015" name="Nature">
        <title>Complex archaea that bridge the gap between prokaryotes and eukaryotes.</title>
        <authorList>
            <person name="Spang A."/>
            <person name="Saw J.H."/>
            <person name="Jorgensen S.L."/>
            <person name="Zaremba-Niedzwiedzka K."/>
            <person name="Martijn J."/>
            <person name="Lind A.E."/>
            <person name="van Eijk R."/>
            <person name="Schleper C."/>
            <person name="Guy L."/>
            <person name="Ettema T.J."/>
        </authorList>
    </citation>
    <scope>NUCLEOTIDE SEQUENCE</scope>
</reference>
<dbReference type="EMBL" id="LAZR01000975">
    <property type="protein sequence ID" value="KKN53368.1"/>
    <property type="molecule type" value="Genomic_DNA"/>
</dbReference>
<accession>A0A0F9UIH6</accession>
<sequence>MNLNMAKLETNFFNNRMKLFDWFDDELLLQHPNEVKNKIRELIKTKGMFSVGIGTK</sequence>
<protein>
    <submittedName>
        <fullName evidence="1">Uncharacterized protein</fullName>
    </submittedName>
</protein>
<dbReference type="AlphaFoldDB" id="A0A0F9UIH6"/>
<comment type="caution">
    <text evidence="1">The sequence shown here is derived from an EMBL/GenBank/DDBJ whole genome shotgun (WGS) entry which is preliminary data.</text>
</comment>
<gene>
    <name evidence="1" type="ORF">LCGC14_0603380</name>
</gene>
<proteinExistence type="predicted"/>